<dbReference type="Proteomes" id="UP001185659">
    <property type="component" value="Unassembled WGS sequence"/>
</dbReference>
<protein>
    <recommendedName>
        <fullName evidence="4">Ead/Ea22-like family protein</fullName>
    </recommendedName>
</protein>
<evidence type="ECO:0000313" key="3">
    <source>
        <dbReference type="Proteomes" id="UP001185659"/>
    </source>
</evidence>
<feature type="coiled-coil region" evidence="1">
    <location>
        <begin position="59"/>
        <end position="86"/>
    </location>
</feature>
<organism evidence="2 3">
    <name type="scientific">Nitratireductor aquimarinus</name>
    <dbReference type="NCBI Taxonomy" id="889300"/>
    <lineage>
        <taxon>Bacteria</taxon>
        <taxon>Pseudomonadati</taxon>
        <taxon>Pseudomonadota</taxon>
        <taxon>Alphaproteobacteria</taxon>
        <taxon>Hyphomicrobiales</taxon>
        <taxon>Phyllobacteriaceae</taxon>
        <taxon>Nitratireductor</taxon>
    </lineage>
</organism>
<proteinExistence type="predicted"/>
<sequence>MKDTISFELTNEAAAQRNPQIHDDSMMSLWVDEDRPVCSDDAIELFGRASYAPSAAALIAALAAELEAAESRLRHAEEKLAFCRETVLREAIAIDDIDDANEAERISAYCLAA</sequence>
<dbReference type="RefSeq" id="WP_317560419.1">
    <property type="nucleotide sequence ID" value="NZ_JAWLIP010000001.1"/>
</dbReference>
<dbReference type="EMBL" id="JAWLIP010000001">
    <property type="protein sequence ID" value="MDV6225290.1"/>
    <property type="molecule type" value="Genomic_DNA"/>
</dbReference>
<comment type="caution">
    <text evidence="2">The sequence shown here is derived from an EMBL/GenBank/DDBJ whole genome shotgun (WGS) entry which is preliminary data.</text>
</comment>
<name>A0ABU4AGD3_9HYPH</name>
<evidence type="ECO:0000313" key="2">
    <source>
        <dbReference type="EMBL" id="MDV6225290.1"/>
    </source>
</evidence>
<keyword evidence="3" id="KW-1185">Reference proteome</keyword>
<keyword evidence="1" id="KW-0175">Coiled coil</keyword>
<accession>A0ABU4AGD3</accession>
<gene>
    <name evidence="2" type="ORF">R2G56_03235</name>
</gene>
<reference evidence="2 3" key="1">
    <citation type="submission" date="2023-10" db="EMBL/GenBank/DDBJ databases">
        <authorList>
            <person name="Venkata Ramana C."/>
            <person name="Sasikala C."/>
            <person name="Dhurka M."/>
        </authorList>
    </citation>
    <scope>NUCLEOTIDE SEQUENCE [LARGE SCALE GENOMIC DNA]</scope>
    <source>
        <strain evidence="2 3">KCTC 32151</strain>
    </source>
</reference>
<evidence type="ECO:0008006" key="4">
    <source>
        <dbReference type="Google" id="ProtNLM"/>
    </source>
</evidence>
<evidence type="ECO:0000256" key="1">
    <source>
        <dbReference type="SAM" id="Coils"/>
    </source>
</evidence>